<reference evidence="1 2" key="1">
    <citation type="submission" date="2020-07" db="EMBL/GenBank/DDBJ databases">
        <authorList>
            <person name="Baliraine F.N."/>
            <person name="Frederick G.D."/>
            <person name="Mills R.B."/>
            <person name="Woodruff J.W."/>
            <person name="Richardson W.J."/>
            <person name="Garlena R.A."/>
            <person name="Russell D.A."/>
            <person name="Pope W.H."/>
            <person name="Jacobs-Sera D."/>
            <person name="Hatfull G.F."/>
        </authorList>
    </citation>
    <scope>NUCLEOTIDE SEQUENCE [LARGE SCALE GENOMIC DNA]</scope>
</reference>
<organism evidence="1 2">
    <name type="scientific">Mycobacterium phage MrMiyagi</name>
    <dbReference type="NCBI Taxonomy" id="2762395"/>
    <lineage>
        <taxon>Viruses</taxon>
        <taxon>Duplodnaviria</taxon>
        <taxon>Heunggongvirae</taxon>
        <taxon>Uroviricota</taxon>
        <taxon>Caudoviricetes</taxon>
        <taxon>Fowlmouthvirus</taxon>
        <taxon>Fowlmouthvirus fowlmouth</taxon>
    </lineage>
</organism>
<proteinExistence type="predicted"/>
<dbReference type="Proteomes" id="UP000515854">
    <property type="component" value="Genome"/>
</dbReference>
<protein>
    <submittedName>
        <fullName evidence="1">Uncharacterized protein</fullName>
    </submittedName>
</protein>
<evidence type="ECO:0000313" key="2">
    <source>
        <dbReference type="Proteomes" id="UP000515854"/>
    </source>
</evidence>
<accession>A0A7G8LPT2</accession>
<sequence>MKVCAHMNLGPFKNHHERFESASDAVENFRESLEAFYGDLKGIVERTGEDYRPSLDLYPECSDCNSHMNFHDYPMTRYEVGNRGGIRKVIV</sequence>
<gene>
    <name evidence="1" type="primary">40</name>
    <name evidence="1" type="ORF">SEA_MRMIYAGI_40</name>
</gene>
<dbReference type="EMBL" id="MT776806">
    <property type="protein sequence ID" value="QNJ59254.1"/>
    <property type="molecule type" value="Genomic_DNA"/>
</dbReference>
<name>A0A7G8LPT2_9CAUD</name>
<evidence type="ECO:0000313" key="1">
    <source>
        <dbReference type="EMBL" id="QNJ59254.1"/>
    </source>
</evidence>